<dbReference type="OrthoDB" id="9810071at2"/>
<reference evidence="1 2" key="1">
    <citation type="journal article" date="2015" name="Microbes Environ.">
        <title>Distribution and evolution of nitrogen fixation genes in the phylum bacteroidetes.</title>
        <authorList>
            <person name="Inoue J."/>
            <person name="Oshima K."/>
            <person name="Suda W."/>
            <person name="Sakamoto M."/>
            <person name="Iino T."/>
            <person name="Noda S."/>
            <person name="Hongoh Y."/>
            <person name="Hattori M."/>
            <person name="Ohkuma M."/>
        </authorList>
    </citation>
    <scope>NUCLEOTIDE SEQUENCE [LARGE SCALE GENOMIC DNA]</scope>
    <source>
        <strain evidence="1 2">JCM 15093</strain>
    </source>
</reference>
<dbReference type="EMBL" id="BAJS01000008">
    <property type="protein sequence ID" value="GAK36586.1"/>
    <property type="molecule type" value="Genomic_DNA"/>
</dbReference>
<dbReference type="AlphaFoldDB" id="A0A069D2W3"/>
<dbReference type="Gene3D" id="1.10.10.10">
    <property type="entry name" value="Winged helix-like DNA-binding domain superfamily/Winged helix DNA-binding domain"/>
    <property type="match status" value="1"/>
</dbReference>
<dbReference type="eggNOG" id="ENOG502ZSN5">
    <property type="taxonomic scope" value="Bacteria"/>
</dbReference>
<dbReference type="RefSeq" id="WP_024996450.1">
    <property type="nucleotide sequence ID" value="NZ_ATZI01000007.1"/>
</dbReference>
<dbReference type="InterPro" id="IPR019707">
    <property type="entry name" value="DUF2582"/>
</dbReference>
<protein>
    <submittedName>
        <fullName evidence="1">Uncharacterized protein</fullName>
    </submittedName>
</protein>
<accession>A0A069D2W3</accession>
<dbReference type="Proteomes" id="UP000027601">
    <property type="component" value="Unassembled WGS sequence"/>
</dbReference>
<proteinExistence type="predicted"/>
<dbReference type="InterPro" id="IPR036388">
    <property type="entry name" value="WH-like_DNA-bd_sf"/>
</dbReference>
<evidence type="ECO:0000313" key="2">
    <source>
        <dbReference type="Proteomes" id="UP000027601"/>
    </source>
</evidence>
<dbReference type="STRING" id="1121097.GCA_000428125_02015"/>
<gene>
    <name evidence="1" type="ORF">JCM15093_1758</name>
</gene>
<keyword evidence="2" id="KW-1185">Reference proteome</keyword>
<sequence length="71" mass="8162">MYNDKIRINAGIISRLMNNTAGLTFNELKEKSGLPDKDLYLAIGLLIGEDKVIFSSTHGEERLYLNIYFYF</sequence>
<dbReference type="Pfam" id="PF10771">
    <property type="entry name" value="DUF2582"/>
    <property type="match status" value="1"/>
</dbReference>
<evidence type="ECO:0000313" key="1">
    <source>
        <dbReference type="EMBL" id="GAK36586.1"/>
    </source>
</evidence>
<name>A0A069D2W3_9BACE</name>
<comment type="caution">
    <text evidence="1">The sequence shown here is derived from an EMBL/GenBank/DDBJ whole genome shotgun (WGS) entry which is preliminary data.</text>
</comment>
<organism evidence="1 2">
    <name type="scientific">Bacteroides graminisolvens DSM 19988 = JCM 15093</name>
    <dbReference type="NCBI Taxonomy" id="1121097"/>
    <lineage>
        <taxon>Bacteria</taxon>
        <taxon>Pseudomonadati</taxon>
        <taxon>Bacteroidota</taxon>
        <taxon>Bacteroidia</taxon>
        <taxon>Bacteroidales</taxon>
        <taxon>Bacteroidaceae</taxon>
        <taxon>Bacteroides</taxon>
    </lineage>
</organism>